<reference evidence="2" key="1">
    <citation type="journal article" date="2019" name="Sci. Rep.">
        <title>Draft genome of Tanacetum cinerariifolium, the natural source of mosquito coil.</title>
        <authorList>
            <person name="Yamashiro T."/>
            <person name="Shiraishi A."/>
            <person name="Satake H."/>
            <person name="Nakayama K."/>
        </authorList>
    </citation>
    <scope>NUCLEOTIDE SEQUENCE</scope>
</reference>
<comment type="caution">
    <text evidence="2">The sequence shown here is derived from an EMBL/GenBank/DDBJ whole genome shotgun (WGS) entry which is preliminary data.</text>
</comment>
<feature type="region of interest" description="Disordered" evidence="1">
    <location>
        <begin position="1"/>
        <end position="38"/>
    </location>
</feature>
<feature type="compositionally biased region" description="Basic residues" evidence="1">
    <location>
        <begin position="1"/>
        <end position="11"/>
    </location>
</feature>
<name>A0A699VBH0_TANCI</name>
<keyword evidence="2" id="KW-0547">Nucleotide-binding</keyword>
<dbReference type="AlphaFoldDB" id="A0A699VBH0"/>
<sequence length="70" mass="8088">TSVLEHKKKQKEAKSAMEEEMENLRKQQSEDEIRNKAKEKAKWAKQQQAVAMPGLKQGSSTYLRPKKFGL</sequence>
<keyword evidence="2" id="KW-0378">Hydrolase</keyword>
<gene>
    <name evidence="2" type="ORF">Tci_903007</name>
</gene>
<keyword evidence="2" id="KW-0347">Helicase</keyword>
<keyword evidence="2" id="KW-0067">ATP-binding</keyword>
<accession>A0A699VBH0</accession>
<protein>
    <submittedName>
        <fullName evidence="2">Pre-mRNA-splicing factor ATP-dependent RNA helicase DEAH7</fullName>
    </submittedName>
</protein>
<proteinExistence type="predicted"/>
<dbReference type="GO" id="GO:0004386">
    <property type="term" value="F:helicase activity"/>
    <property type="evidence" value="ECO:0007669"/>
    <property type="project" value="UniProtKB-KW"/>
</dbReference>
<organism evidence="2">
    <name type="scientific">Tanacetum cinerariifolium</name>
    <name type="common">Dalmatian daisy</name>
    <name type="synonym">Chrysanthemum cinerariifolium</name>
    <dbReference type="NCBI Taxonomy" id="118510"/>
    <lineage>
        <taxon>Eukaryota</taxon>
        <taxon>Viridiplantae</taxon>
        <taxon>Streptophyta</taxon>
        <taxon>Embryophyta</taxon>
        <taxon>Tracheophyta</taxon>
        <taxon>Spermatophyta</taxon>
        <taxon>Magnoliopsida</taxon>
        <taxon>eudicotyledons</taxon>
        <taxon>Gunneridae</taxon>
        <taxon>Pentapetalae</taxon>
        <taxon>asterids</taxon>
        <taxon>campanulids</taxon>
        <taxon>Asterales</taxon>
        <taxon>Asteraceae</taxon>
        <taxon>Asteroideae</taxon>
        <taxon>Anthemideae</taxon>
        <taxon>Anthemidinae</taxon>
        <taxon>Tanacetum</taxon>
    </lineage>
</organism>
<dbReference type="EMBL" id="BKCJ011409948">
    <property type="protein sequence ID" value="GFD31038.1"/>
    <property type="molecule type" value="Genomic_DNA"/>
</dbReference>
<evidence type="ECO:0000313" key="2">
    <source>
        <dbReference type="EMBL" id="GFD31038.1"/>
    </source>
</evidence>
<feature type="non-terminal residue" evidence="2">
    <location>
        <position position="1"/>
    </location>
</feature>
<evidence type="ECO:0000256" key="1">
    <source>
        <dbReference type="SAM" id="MobiDB-lite"/>
    </source>
</evidence>
<feature type="compositionally biased region" description="Basic and acidic residues" evidence="1">
    <location>
        <begin position="12"/>
        <end position="38"/>
    </location>
</feature>